<keyword evidence="4 8" id="KW-0064">Aspartyl protease</keyword>
<accession>A0A833QHW5</accession>
<dbReference type="PRINTS" id="PR00792">
    <property type="entry name" value="PEPSIN"/>
</dbReference>
<keyword evidence="3" id="KW-0732">Signal</keyword>
<evidence type="ECO:0000256" key="1">
    <source>
        <dbReference type="ARBA" id="ARBA00007447"/>
    </source>
</evidence>
<dbReference type="PANTHER" id="PTHR47967:SF128">
    <property type="entry name" value="ASPARTIC PROTEINASE CDR1-LIKE"/>
    <property type="match status" value="1"/>
</dbReference>
<comment type="similarity">
    <text evidence="1 8">Belongs to the peptidase A1 family.</text>
</comment>
<keyword evidence="11" id="KW-1185">Reference proteome</keyword>
<evidence type="ECO:0000313" key="10">
    <source>
        <dbReference type="EMBL" id="KAF3321592.1"/>
    </source>
</evidence>
<dbReference type="Pfam" id="PF14543">
    <property type="entry name" value="TAXi_N"/>
    <property type="match status" value="1"/>
</dbReference>
<dbReference type="Gene3D" id="2.40.70.10">
    <property type="entry name" value="Acid Proteases"/>
    <property type="match status" value="2"/>
</dbReference>
<dbReference type="InterPro" id="IPR001461">
    <property type="entry name" value="Aspartic_peptidase_A1"/>
</dbReference>
<dbReference type="PROSITE" id="PS00141">
    <property type="entry name" value="ASP_PROTEASE"/>
    <property type="match status" value="1"/>
</dbReference>
<evidence type="ECO:0000259" key="9">
    <source>
        <dbReference type="PROSITE" id="PS51767"/>
    </source>
</evidence>
<proteinExistence type="inferred from homology"/>
<feature type="active site" evidence="7">
    <location>
        <position position="99"/>
    </location>
</feature>
<dbReference type="OrthoDB" id="775830at2759"/>
<dbReference type="Proteomes" id="UP000623129">
    <property type="component" value="Unassembled WGS sequence"/>
</dbReference>
<dbReference type="InterPro" id="IPR032799">
    <property type="entry name" value="TAXi_C"/>
</dbReference>
<dbReference type="PROSITE" id="PS51767">
    <property type="entry name" value="PEPTIDASE_A1"/>
    <property type="match status" value="1"/>
</dbReference>
<evidence type="ECO:0000256" key="3">
    <source>
        <dbReference type="ARBA" id="ARBA00022729"/>
    </source>
</evidence>
<dbReference type="InterPro" id="IPR032861">
    <property type="entry name" value="TAXi_N"/>
</dbReference>
<feature type="domain" description="Peptidase A1" evidence="9">
    <location>
        <begin position="81"/>
        <end position="415"/>
    </location>
</feature>
<evidence type="ECO:0000256" key="5">
    <source>
        <dbReference type="ARBA" id="ARBA00022801"/>
    </source>
</evidence>
<keyword evidence="2 8" id="KW-0645">Protease</keyword>
<evidence type="ECO:0000256" key="8">
    <source>
        <dbReference type="RuleBase" id="RU000454"/>
    </source>
</evidence>
<evidence type="ECO:0000256" key="4">
    <source>
        <dbReference type="ARBA" id="ARBA00022750"/>
    </source>
</evidence>
<dbReference type="GO" id="GO:0006508">
    <property type="term" value="P:proteolysis"/>
    <property type="evidence" value="ECO:0007669"/>
    <property type="project" value="UniProtKB-KW"/>
</dbReference>
<dbReference type="InterPro" id="IPR001969">
    <property type="entry name" value="Aspartic_peptidase_AS"/>
</dbReference>
<dbReference type="InterPro" id="IPR021109">
    <property type="entry name" value="Peptidase_aspartic_dom_sf"/>
</dbReference>
<feature type="active site" evidence="7">
    <location>
        <position position="297"/>
    </location>
</feature>
<protein>
    <submittedName>
        <fullName evidence="10">Aspartic proteinase CDR1-like protein</fullName>
    </submittedName>
</protein>
<dbReference type="FunFam" id="2.40.70.10:FF:000016">
    <property type="entry name" value="Probable aspartic protease At2g35615"/>
    <property type="match status" value="1"/>
</dbReference>
<dbReference type="GO" id="GO:0005576">
    <property type="term" value="C:extracellular region"/>
    <property type="evidence" value="ECO:0007669"/>
    <property type="project" value="TreeGrafter"/>
</dbReference>
<reference evidence="10" key="1">
    <citation type="submission" date="2020-01" db="EMBL/GenBank/DDBJ databases">
        <title>Genome sequence of Kobresia littledalei, the first chromosome-level genome in the family Cyperaceae.</title>
        <authorList>
            <person name="Qu G."/>
        </authorList>
    </citation>
    <scope>NUCLEOTIDE SEQUENCE</scope>
    <source>
        <strain evidence="10">C.B.Clarke</strain>
        <tissue evidence="10">Leaf</tissue>
    </source>
</reference>
<dbReference type="CDD" id="cd05476">
    <property type="entry name" value="pepsin_A_like_plant"/>
    <property type="match status" value="1"/>
</dbReference>
<evidence type="ECO:0000256" key="7">
    <source>
        <dbReference type="PIRSR" id="PIRSR601461-1"/>
    </source>
</evidence>
<dbReference type="InterPro" id="IPR034161">
    <property type="entry name" value="Pepsin-like_plant"/>
</dbReference>
<dbReference type="EMBL" id="SWLB01000026">
    <property type="protein sequence ID" value="KAF3321592.1"/>
    <property type="molecule type" value="Genomic_DNA"/>
</dbReference>
<dbReference type="AlphaFoldDB" id="A0A833QHW5"/>
<evidence type="ECO:0000256" key="2">
    <source>
        <dbReference type="ARBA" id="ARBA00022670"/>
    </source>
</evidence>
<name>A0A833QHW5_9POAL</name>
<comment type="caution">
    <text evidence="10">The sequence shown here is derived from an EMBL/GenBank/DDBJ whole genome shotgun (WGS) entry which is preliminary data.</text>
</comment>
<evidence type="ECO:0000313" key="11">
    <source>
        <dbReference type="Proteomes" id="UP000623129"/>
    </source>
</evidence>
<organism evidence="10 11">
    <name type="scientific">Carex littledalei</name>
    <dbReference type="NCBI Taxonomy" id="544730"/>
    <lineage>
        <taxon>Eukaryota</taxon>
        <taxon>Viridiplantae</taxon>
        <taxon>Streptophyta</taxon>
        <taxon>Embryophyta</taxon>
        <taxon>Tracheophyta</taxon>
        <taxon>Spermatophyta</taxon>
        <taxon>Magnoliopsida</taxon>
        <taxon>Liliopsida</taxon>
        <taxon>Poales</taxon>
        <taxon>Cyperaceae</taxon>
        <taxon>Cyperoideae</taxon>
        <taxon>Cariceae</taxon>
        <taxon>Carex</taxon>
        <taxon>Carex subgen. Euthyceras</taxon>
    </lineage>
</organism>
<dbReference type="InterPro" id="IPR051708">
    <property type="entry name" value="Plant_Aspart_Prot_A1"/>
</dbReference>
<dbReference type="InterPro" id="IPR033121">
    <property type="entry name" value="PEPTIDASE_A1"/>
</dbReference>
<dbReference type="Pfam" id="PF14541">
    <property type="entry name" value="TAXi_C"/>
    <property type="match status" value="1"/>
</dbReference>
<evidence type="ECO:0000256" key="6">
    <source>
        <dbReference type="ARBA" id="ARBA00023180"/>
    </source>
</evidence>
<keyword evidence="6" id="KW-0325">Glycoprotein</keyword>
<sequence>MILALSRASLQNHVSFSVDLVHRDSIKSPLHNPSHTLDDKIHAAIRRSRSRAHYLQHAIASGQNVTPSSYDSNVTASPFEYLMTIKVGTPSRSIVVVADTGSDLIWTNCKPCQKCYKQNAPLFDPRSSSTYLDLSCNSNFCSDFPSDCENKQCHYSAQYGDGSTSSGTLAQETFIFDTSDGRTVGIRNIAFGCAHQSQGLFQPNMAGIVGLGGGSISLVSQLGSSVGKRFSYCLVPYSATKVSSKLSFGSNALFSDPKAQSTNLISGLSDTYYTISLSKITIGGLDIEASFNDIIIDSGTTLTLLYSETVDQIVAQLEEVIPLPKVNDPDLQLCYNVSDVQGRNVVFPDITYTFGTATVTLGSRNSFVTLNGKVCLAMSGSEPSADGSVIQIVGNIAQQDFHVGYDLGKRKVYFAPSDCTKL</sequence>
<dbReference type="PANTHER" id="PTHR47967">
    <property type="entry name" value="OS07G0603500 PROTEIN-RELATED"/>
    <property type="match status" value="1"/>
</dbReference>
<dbReference type="GO" id="GO:0004190">
    <property type="term" value="F:aspartic-type endopeptidase activity"/>
    <property type="evidence" value="ECO:0007669"/>
    <property type="project" value="UniProtKB-KW"/>
</dbReference>
<gene>
    <name evidence="10" type="ORF">FCM35_KLT13808</name>
</gene>
<keyword evidence="5 8" id="KW-0378">Hydrolase</keyword>
<dbReference type="SUPFAM" id="SSF50630">
    <property type="entry name" value="Acid proteases"/>
    <property type="match status" value="1"/>
</dbReference>